<dbReference type="Proteomes" id="UP001259347">
    <property type="component" value="Unassembled WGS sequence"/>
</dbReference>
<sequence length="119" mass="13087">MAERTWDDPEFIDVYTPPRWPTLPETGTAYVSVATLPSIGPVGFFAYTPDALGFFAIHQDDEAAQGVHQIVDDELARILSEGGTTRDARDAVLASALFDPEERMELADLFAAIRMAWGL</sequence>
<gene>
    <name evidence="1" type="ORF">J2Y69_003334</name>
</gene>
<dbReference type="RefSeq" id="WP_310022804.1">
    <property type="nucleotide sequence ID" value="NZ_JAVDUM010000017.1"/>
</dbReference>
<accession>A0ABU1SGH9</accession>
<keyword evidence="2" id="KW-1185">Reference proteome</keyword>
<comment type="caution">
    <text evidence="1">The sequence shown here is derived from an EMBL/GenBank/DDBJ whole genome shotgun (WGS) entry which is preliminary data.</text>
</comment>
<reference evidence="1 2" key="1">
    <citation type="submission" date="2023-07" db="EMBL/GenBank/DDBJ databases">
        <title>Sorghum-associated microbial communities from plants grown in Nebraska, USA.</title>
        <authorList>
            <person name="Schachtman D."/>
        </authorList>
    </citation>
    <scope>NUCLEOTIDE SEQUENCE [LARGE SCALE GENOMIC DNA]</scope>
    <source>
        <strain evidence="1 2">2980</strain>
    </source>
</reference>
<protein>
    <submittedName>
        <fullName evidence="1">Uncharacterized protein</fullName>
    </submittedName>
</protein>
<name>A0ABU1SGH9_9MICO</name>
<evidence type="ECO:0000313" key="1">
    <source>
        <dbReference type="EMBL" id="MDR6868710.1"/>
    </source>
</evidence>
<proteinExistence type="predicted"/>
<dbReference type="EMBL" id="JAVDUM010000017">
    <property type="protein sequence ID" value="MDR6868710.1"/>
    <property type="molecule type" value="Genomic_DNA"/>
</dbReference>
<organism evidence="1 2">
    <name type="scientific">Microbacterium resistens</name>
    <dbReference type="NCBI Taxonomy" id="156977"/>
    <lineage>
        <taxon>Bacteria</taxon>
        <taxon>Bacillati</taxon>
        <taxon>Actinomycetota</taxon>
        <taxon>Actinomycetes</taxon>
        <taxon>Micrococcales</taxon>
        <taxon>Microbacteriaceae</taxon>
        <taxon>Microbacterium</taxon>
    </lineage>
</organism>
<evidence type="ECO:0000313" key="2">
    <source>
        <dbReference type="Proteomes" id="UP001259347"/>
    </source>
</evidence>